<feature type="domain" description="Integrase zinc-binding" evidence="1">
    <location>
        <begin position="508"/>
        <end position="559"/>
    </location>
</feature>
<dbReference type="PANTHER" id="PTHR47331:SF4">
    <property type="entry name" value="PEPTIDASE S1 DOMAIN-CONTAINING PROTEIN"/>
    <property type="match status" value="1"/>
</dbReference>
<dbReference type="RefSeq" id="XP_062712542.1">
    <property type="nucleotide sequence ID" value="XM_062856558.1"/>
</dbReference>
<dbReference type="InterPro" id="IPR008042">
    <property type="entry name" value="Retrotrans_Pao"/>
</dbReference>
<dbReference type="Pfam" id="PF05380">
    <property type="entry name" value="Peptidase_A17"/>
    <property type="match status" value="1"/>
</dbReference>
<dbReference type="Pfam" id="PF17921">
    <property type="entry name" value="Integrase_H2C2"/>
    <property type="match status" value="1"/>
</dbReference>
<evidence type="ECO:0000259" key="1">
    <source>
        <dbReference type="Pfam" id="PF17921"/>
    </source>
</evidence>
<accession>A0ABM1ZCF0</accession>
<evidence type="ECO:0000313" key="2">
    <source>
        <dbReference type="EnsemblMetazoa" id="AALFPA23_017172.P25043"/>
    </source>
</evidence>
<dbReference type="Proteomes" id="UP000069940">
    <property type="component" value="Unassembled WGS sequence"/>
</dbReference>
<organism evidence="2 3">
    <name type="scientific">Aedes albopictus</name>
    <name type="common">Asian tiger mosquito</name>
    <name type="synonym">Stegomyia albopicta</name>
    <dbReference type="NCBI Taxonomy" id="7160"/>
    <lineage>
        <taxon>Eukaryota</taxon>
        <taxon>Metazoa</taxon>
        <taxon>Ecdysozoa</taxon>
        <taxon>Arthropoda</taxon>
        <taxon>Hexapoda</taxon>
        <taxon>Insecta</taxon>
        <taxon>Pterygota</taxon>
        <taxon>Neoptera</taxon>
        <taxon>Endopterygota</taxon>
        <taxon>Diptera</taxon>
        <taxon>Nematocera</taxon>
        <taxon>Culicoidea</taxon>
        <taxon>Culicidae</taxon>
        <taxon>Culicinae</taxon>
        <taxon>Aedini</taxon>
        <taxon>Aedes</taxon>
        <taxon>Stegomyia</taxon>
    </lineage>
</organism>
<reference evidence="2" key="2">
    <citation type="submission" date="2025-05" db="UniProtKB">
        <authorList>
            <consortium name="EnsemblMetazoa"/>
        </authorList>
    </citation>
    <scope>IDENTIFICATION</scope>
    <source>
        <strain evidence="2">Foshan</strain>
    </source>
</reference>
<dbReference type="GeneID" id="134289874"/>
<dbReference type="EnsemblMetazoa" id="AALFPA23_017172.R25043">
    <property type="protein sequence ID" value="AALFPA23_017172.P25043"/>
    <property type="gene ID" value="AALFPA23_017172"/>
</dbReference>
<sequence length="572" mass="65520">MDVAAFGATCSPCSALFVKNLNAEEHAQEFPAAADAIIRKHYVDDYLDSADNVEEAVKLANEVKHVHSLGGFHLRNWLSNSMEVLARVGETDQATEKSLQLDKSTTTERVLGMYWKPDEDIFMFSTIPALNTKHPTKRQALHLWRAKTDWDELIPEKLCEKWTRWIELFRNLEDIRIPRCYFPYHSVNDIVSLQLHIYVDASEEAYACVGYLRAVFPDGIEVALVGGKSKVAPLKAQSIPRLELMAAVIGVGFSQTILNGHSLKIEKVFFWSDSKTVLAWINSDHRNYRQFVACRVGEIISKSNPEPWRWISTKKNVADEATKWGKGPCLSSNSRWFRGEDDLYLPEYQWISSVQSSAVQTIEELRSCMVHCKAVQLVAWERFSRWTSLVRAVGYVHRYAQNLRRTASKGSRQTGPLSQEELAKAETTIYRWMQRERYADEVTVLLQNKGKQLQEQQRLERTSVIRKLSPFLDESCIIRSDSRIAAATFVAYDTRYPIILPKEHFGTRLLVDWYHRRYLHANSETVVNEIKQRFHISQLRSLVRKVAKECTPCKVKKPSSPAGTSNGTTPCS</sequence>
<dbReference type="InterPro" id="IPR041588">
    <property type="entry name" value="Integrase_H2C2"/>
</dbReference>
<reference evidence="3" key="1">
    <citation type="journal article" date="2015" name="Proc. Natl. Acad. Sci. U.S.A.">
        <title>Genome sequence of the Asian Tiger mosquito, Aedes albopictus, reveals insights into its biology, genetics, and evolution.</title>
        <authorList>
            <person name="Chen X.G."/>
            <person name="Jiang X."/>
            <person name="Gu J."/>
            <person name="Xu M."/>
            <person name="Wu Y."/>
            <person name="Deng Y."/>
            <person name="Zhang C."/>
            <person name="Bonizzoni M."/>
            <person name="Dermauw W."/>
            <person name="Vontas J."/>
            <person name="Armbruster P."/>
            <person name="Huang X."/>
            <person name="Yang Y."/>
            <person name="Zhang H."/>
            <person name="He W."/>
            <person name="Peng H."/>
            <person name="Liu Y."/>
            <person name="Wu K."/>
            <person name="Chen J."/>
            <person name="Lirakis M."/>
            <person name="Topalis P."/>
            <person name="Van Leeuwen T."/>
            <person name="Hall A.B."/>
            <person name="Jiang X."/>
            <person name="Thorpe C."/>
            <person name="Mueller R.L."/>
            <person name="Sun C."/>
            <person name="Waterhouse R.M."/>
            <person name="Yan G."/>
            <person name="Tu Z.J."/>
            <person name="Fang X."/>
            <person name="James A.A."/>
        </authorList>
    </citation>
    <scope>NUCLEOTIDE SEQUENCE [LARGE SCALE GENOMIC DNA]</scope>
    <source>
        <strain evidence="3">Foshan</strain>
    </source>
</reference>
<protein>
    <recommendedName>
        <fullName evidence="1">Integrase zinc-binding domain-containing protein</fullName>
    </recommendedName>
</protein>
<dbReference type="PANTHER" id="PTHR47331">
    <property type="entry name" value="PHD-TYPE DOMAIN-CONTAINING PROTEIN"/>
    <property type="match status" value="1"/>
</dbReference>
<evidence type="ECO:0000313" key="3">
    <source>
        <dbReference type="Proteomes" id="UP000069940"/>
    </source>
</evidence>
<proteinExistence type="predicted"/>
<keyword evidence="3" id="KW-1185">Reference proteome</keyword>
<name>A0ABM1ZCF0_AEDAL</name>